<protein>
    <submittedName>
        <fullName evidence="1">Uncharacterized protein</fullName>
    </submittedName>
</protein>
<evidence type="ECO:0000313" key="1">
    <source>
        <dbReference type="EMBL" id="KAK7049199.1"/>
    </source>
</evidence>
<gene>
    <name evidence="1" type="ORF">VNI00_005800</name>
</gene>
<evidence type="ECO:0000313" key="2">
    <source>
        <dbReference type="Proteomes" id="UP001383192"/>
    </source>
</evidence>
<sequence length="274" mass="31875">MSEAQDHAVEPFRDTVDYANLFPPIDRTWNLDTVVEAVRSINFIVDADYSWERHRCAPCLIECSQESTPPKRYYVMMDYIAPPREHCANVHEGAFDLVEHIKEINRDEALHNALVHLEQFKARVLVHEVKKLFPMIVEGKVGMPDLWNHHAQLQRMGQEPGSTNRNPLMETEKRRIMLPATSHENNTVSFNMQAANPTPKLGTLPSADSQQQALPIWSGWRFWIVTPEKEEEFNSLKRAYWAMWEHRQLLTEANMFVTKSATEARRGYIRIHSK</sequence>
<organism evidence="1 2">
    <name type="scientific">Paramarasmius palmivorus</name>
    <dbReference type="NCBI Taxonomy" id="297713"/>
    <lineage>
        <taxon>Eukaryota</taxon>
        <taxon>Fungi</taxon>
        <taxon>Dikarya</taxon>
        <taxon>Basidiomycota</taxon>
        <taxon>Agaricomycotina</taxon>
        <taxon>Agaricomycetes</taxon>
        <taxon>Agaricomycetidae</taxon>
        <taxon>Agaricales</taxon>
        <taxon>Marasmiineae</taxon>
        <taxon>Marasmiaceae</taxon>
        <taxon>Paramarasmius</taxon>
    </lineage>
</organism>
<keyword evidence="2" id="KW-1185">Reference proteome</keyword>
<dbReference type="Proteomes" id="UP001383192">
    <property type="component" value="Unassembled WGS sequence"/>
</dbReference>
<proteinExistence type="predicted"/>
<dbReference type="AlphaFoldDB" id="A0AAW0DDR8"/>
<comment type="caution">
    <text evidence="1">The sequence shown here is derived from an EMBL/GenBank/DDBJ whole genome shotgun (WGS) entry which is preliminary data.</text>
</comment>
<name>A0AAW0DDR8_9AGAR</name>
<accession>A0AAW0DDR8</accession>
<dbReference type="EMBL" id="JAYKXP010000017">
    <property type="protein sequence ID" value="KAK7049199.1"/>
    <property type="molecule type" value="Genomic_DNA"/>
</dbReference>
<reference evidence="1 2" key="1">
    <citation type="submission" date="2024-01" db="EMBL/GenBank/DDBJ databases">
        <title>A draft genome for a cacao thread blight-causing isolate of Paramarasmius palmivorus.</title>
        <authorList>
            <person name="Baruah I.K."/>
            <person name="Bukari Y."/>
            <person name="Amoako-Attah I."/>
            <person name="Meinhardt L.W."/>
            <person name="Bailey B.A."/>
            <person name="Cohen S.P."/>
        </authorList>
    </citation>
    <scope>NUCLEOTIDE SEQUENCE [LARGE SCALE GENOMIC DNA]</scope>
    <source>
        <strain evidence="1 2">GH-12</strain>
    </source>
</reference>